<evidence type="ECO:0000313" key="1">
    <source>
        <dbReference type="EMBL" id="DAD86479.1"/>
    </source>
</evidence>
<accession>A0A8S5MWJ7</accession>
<name>A0A8S5MWJ7_9CAUD</name>
<reference evidence="1" key="1">
    <citation type="journal article" date="2021" name="Proc. Natl. Acad. Sci. U.S.A.">
        <title>A Catalog of Tens of Thousands of Viruses from Human Metagenomes Reveals Hidden Associations with Chronic Diseases.</title>
        <authorList>
            <person name="Tisza M.J."/>
            <person name="Buck C.B."/>
        </authorList>
    </citation>
    <scope>NUCLEOTIDE SEQUENCE</scope>
    <source>
        <strain evidence="1">CtsBB38</strain>
    </source>
</reference>
<proteinExistence type="predicted"/>
<organism evidence="1">
    <name type="scientific">Siphoviridae sp. ctsBB38</name>
    <dbReference type="NCBI Taxonomy" id="2826482"/>
    <lineage>
        <taxon>Viruses</taxon>
        <taxon>Duplodnaviria</taxon>
        <taxon>Heunggongvirae</taxon>
        <taxon>Uroviricota</taxon>
        <taxon>Caudoviricetes</taxon>
    </lineage>
</organism>
<dbReference type="EMBL" id="BK014999">
    <property type="protein sequence ID" value="DAD86479.1"/>
    <property type="molecule type" value="Genomic_DNA"/>
</dbReference>
<sequence length="216" mass="24999">MGLDIEITREDKITLDNDRGWKKGQVVEKVVRTAMSQLNMPFIPYTKLPDQIKQGDYVVQAYGELKDTEVKSISGYNGVDKLYMDIFYYNLQGNGVKAYKQLKSTGHEFGWLYTCSADWLIGYNYRSGNMYIIKNFQHLKQQVRHNVILSCYGDKVRAVEGLEQRITRKLSPWMNWYINKNDKSKQTLTVTLDLTMQAFVALGIDCQIIKINLIVS</sequence>
<protein>
    <submittedName>
        <fullName evidence="1">Uncharacterized protein</fullName>
    </submittedName>
</protein>